<feature type="signal peptide" evidence="1">
    <location>
        <begin position="1"/>
        <end position="18"/>
    </location>
</feature>
<evidence type="ECO:0000313" key="3">
    <source>
        <dbReference type="Proteomes" id="UP000610746"/>
    </source>
</evidence>
<dbReference type="RefSeq" id="WP_173780512.1">
    <property type="nucleotide sequence ID" value="NZ_JABSNO010000035.1"/>
</dbReference>
<dbReference type="Pfam" id="PF09697">
    <property type="entry name" value="Porph_ging"/>
    <property type="match status" value="1"/>
</dbReference>
<dbReference type="EMBL" id="JABSNO010000035">
    <property type="protein sequence ID" value="NRS93977.1"/>
    <property type="molecule type" value="Genomic_DNA"/>
</dbReference>
<reference evidence="2" key="1">
    <citation type="submission" date="2020-05" db="EMBL/GenBank/DDBJ databases">
        <title>Genomic Encyclopedia of Type Strains, Phase IV (KMG-V): Genome sequencing to study the core and pangenomes of soil and plant-associated prokaryotes.</title>
        <authorList>
            <person name="Whitman W."/>
        </authorList>
    </citation>
    <scope>NUCLEOTIDE SEQUENCE</scope>
    <source>
        <strain evidence="2">16F</strain>
    </source>
</reference>
<gene>
    <name evidence="2" type="ORF">HNQ03_003069</name>
</gene>
<dbReference type="InterPro" id="IPR005901">
    <property type="entry name" value="GLPGLI"/>
</dbReference>
<evidence type="ECO:0000313" key="2">
    <source>
        <dbReference type="EMBL" id="NRS93977.1"/>
    </source>
</evidence>
<proteinExistence type="predicted"/>
<protein>
    <submittedName>
        <fullName evidence="2">GLPGLI family protein</fullName>
    </submittedName>
</protein>
<dbReference type="Proteomes" id="UP000610746">
    <property type="component" value="Unassembled WGS sequence"/>
</dbReference>
<keyword evidence="3" id="KW-1185">Reference proteome</keyword>
<feature type="chain" id="PRO_5035260023" evidence="1">
    <location>
        <begin position="19"/>
        <end position="288"/>
    </location>
</feature>
<dbReference type="NCBIfam" id="TIGR01200">
    <property type="entry name" value="GLPGLI"/>
    <property type="match status" value="1"/>
</dbReference>
<evidence type="ECO:0000256" key="1">
    <source>
        <dbReference type="SAM" id="SignalP"/>
    </source>
</evidence>
<dbReference type="AlphaFoldDB" id="A0A8J8KAB3"/>
<keyword evidence="1" id="KW-0732">Signal</keyword>
<sequence>MKKQITILMLLFAFTAQAQVMANRFFYELTYKPKKDSAKLQNVMTVLDIVPGKSVYQDYIIVEQDSVRRIAAKKLERDFNFDKMMNSVVNPKFTYRVSKEYPSMKSTYQDAISMKVFGYDEQLKFDWKILPERQKIEEYNTQKATVDFGGRKWTAWFSTDIPFSDGPYKFSGLPGLIVKIEDAEKNYSWLLKGNKTVEVISADEELEKKASQYGLSTKVSIIPKEKFEKAYQNYKADPLAEARPMMSNKEVMNMKLPGSEMTMAEMLKKAEKMANEMFNSNNNPIEIQ</sequence>
<accession>A0A8J8KAB3</accession>
<comment type="caution">
    <text evidence="2">The sequence shown here is derived from an EMBL/GenBank/DDBJ whole genome shotgun (WGS) entry which is preliminary data.</text>
</comment>
<organism evidence="2 3">
    <name type="scientific">Frigoriflavimonas asaccharolytica</name>
    <dbReference type="NCBI Taxonomy" id="2735899"/>
    <lineage>
        <taxon>Bacteria</taxon>
        <taxon>Pseudomonadati</taxon>
        <taxon>Bacteroidota</taxon>
        <taxon>Flavobacteriia</taxon>
        <taxon>Flavobacteriales</taxon>
        <taxon>Weeksellaceae</taxon>
        <taxon>Frigoriflavimonas</taxon>
    </lineage>
</organism>
<name>A0A8J8KAB3_9FLAO</name>